<accession>A0A0D2IAL6</accession>
<evidence type="ECO:0000256" key="6">
    <source>
        <dbReference type="SAM" id="Phobius"/>
    </source>
</evidence>
<name>A0A0D2IAL6_CLAB1</name>
<keyword evidence="8" id="KW-1185">Reference proteome</keyword>
<dbReference type="AlphaFoldDB" id="A0A0D2IAL6"/>
<dbReference type="PANTHER" id="PTHR31465">
    <property type="entry name" value="PROTEIN RTA1-RELATED"/>
    <property type="match status" value="1"/>
</dbReference>
<feature type="region of interest" description="Disordered" evidence="5">
    <location>
        <begin position="275"/>
        <end position="302"/>
    </location>
</feature>
<evidence type="ECO:0000256" key="1">
    <source>
        <dbReference type="ARBA" id="ARBA00004141"/>
    </source>
</evidence>
<proteinExistence type="predicted"/>
<dbReference type="HOGENOM" id="CLU_033465_3_0_1"/>
<feature type="transmembrane region" description="Helical" evidence="6">
    <location>
        <begin position="16"/>
        <end position="39"/>
    </location>
</feature>
<comment type="subcellular location">
    <subcellularLocation>
        <location evidence="1">Membrane</location>
        <topology evidence="1">Multi-pass membrane protein</topology>
    </subcellularLocation>
</comment>
<dbReference type="OrthoDB" id="5384040at2759"/>
<feature type="transmembrane region" description="Helical" evidence="6">
    <location>
        <begin position="83"/>
        <end position="104"/>
    </location>
</feature>
<evidence type="ECO:0000313" key="8">
    <source>
        <dbReference type="Proteomes" id="UP000053789"/>
    </source>
</evidence>
<evidence type="ECO:0000256" key="3">
    <source>
        <dbReference type="ARBA" id="ARBA00022989"/>
    </source>
</evidence>
<organism evidence="7 8">
    <name type="scientific">Cladophialophora bantiana (strain ATCC 10958 / CBS 173.52 / CDC B-1940 / NIH 8579)</name>
    <name type="common">Xylohypha bantiana</name>
    <dbReference type="NCBI Taxonomy" id="1442370"/>
    <lineage>
        <taxon>Eukaryota</taxon>
        <taxon>Fungi</taxon>
        <taxon>Dikarya</taxon>
        <taxon>Ascomycota</taxon>
        <taxon>Pezizomycotina</taxon>
        <taxon>Eurotiomycetes</taxon>
        <taxon>Chaetothyriomycetidae</taxon>
        <taxon>Chaetothyriales</taxon>
        <taxon>Herpotrichiellaceae</taxon>
        <taxon>Cladophialophora</taxon>
    </lineage>
</organism>
<evidence type="ECO:0000256" key="5">
    <source>
        <dbReference type="SAM" id="MobiDB-lite"/>
    </source>
</evidence>
<dbReference type="VEuPathDB" id="FungiDB:Z519_05149"/>
<feature type="transmembrane region" description="Helical" evidence="6">
    <location>
        <begin position="51"/>
        <end position="71"/>
    </location>
</feature>
<keyword evidence="3 6" id="KW-1133">Transmembrane helix</keyword>
<feature type="transmembrane region" description="Helical" evidence="6">
    <location>
        <begin position="161"/>
        <end position="183"/>
    </location>
</feature>
<evidence type="ECO:0000256" key="4">
    <source>
        <dbReference type="ARBA" id="ARBA00023136"/>
    </source>
</evidence>
<feature type="transmembrane region" description="Helical" evidence="6">
    <location>
        <begin position="125"/>
        <end position="141"/>
    </location>
</feature>
<dbReference type="PANTHER" id="PTHR31465:SF15">
    <property type="entry name" value="LIPID TRANSPORTER ATNI-RELATED"/>
    <property type="match status" value="1"/>
</dbReference>
<keyword evidence="2 6" id="KW-0812">Transmembrane</keyword>
<evidence type="ECO:0008006" key="9">
    <source>
        <dbReference type="Google" id="ProtNLM"/>
    </source>
</evidence>
<dbReference type="GeneID" id="27698077"/>
<feature type="transmembrane region" description="Helical" evidence="6">
    <location>
        <begin position="203"/>
        <end position="223"/>
    </location>
</feature>
<evidence type="ECO:0000313" key="7">
    <source>
        <dbReference type="EMBL" id="KIW93834.1"/>
    </source>
</evidence>
<gene>
    <name evidence="7" type="ORF">Z519_05149</name>
</gene>
<dbReference type="Proteomes" id="UP000053789">
    <property type="component" value="Unassembled WGS sequence"/>
</dbReference>
<evidence type="ECO:0000256" key="2">
    <source>
        <dbReference type="ARBA" id="ARBA00022692"/>
    </source>
</evidence>
<keyword evidence="4 6" id="KW-0472">Membrane</keyword>
<feature type="transmembrane region" description="Helical" evidence="6">
    <location>
        <begin position="238"/>
        <end position="266"/>
    </location>
</feature>
<dbReference type="GO" id="GO:0016020">
    <property type="term" value="C:membrane"/>
    <property type="evidence" value="ECO:0007669"/>
    <property type="project" value="UniProtKB-SubCell"/>
</dbReference>
<sequence length="302" mass="34027">MAKCDLVAAREDDSIAWVYCPSFGAAVLFAVLFALSTIAHIVQALRFRKKFCWTIIMAGLWETTGFAVRSYSAREFRGLGHFIPQQLLIILAPVWTNAFVYMVAGRMIHFLIPDKKVVGISARRLTLIFVMCDILSFLIQSSSSSLMSSDNYSTVKIGIKVYMAGVGVQEFFIVLFSILAGRFQNLMNRIDLISPSPYPWRRLLYTLYAALGLITVRIIFRLVEYTDGEYSHVASYEAYFYCLEALPMILSLFIFNIVHPGIVLVGPDSEFPKKVKKTKQGQVREEILEEEPNGTPASTDAL</sequence>
<protein>
    <recommendedName>
        <fullName evidence="9">RTA1 domain protein</fullName>
    </recommendedName>
</protein>
<dbReference type="EMBL" id="KN846986">
    <property type="protein sequence ID" value="KIW93834.1"/>
    <property type="molecule type" value="Genomic_DNA"/>
</dbReference>
<dbReference type="Pfam" id="PF04479">
    <property type="entry name" value="RTA1"/>
    <property type="match status" value="1"/>
</dbReference>
<dbReference type="InterPro" id="IPR007568">
    <property type="entry name" value="RTA1"/>
</dbReference>
<dbReference type="RefSeq" id="XP_016620503.1">
    <property type="nucleotide sequence ID" value="XM_016762890.1"/>
</dbReference>
<reference evidence="7" key="1">
    <citation type="submission" date="2015-01" db="EMBL/GenBank/DDBJ databases">
        <title>The Genome Sequence of Cladophialophora bantiana CBS 173.52.</title>
        <authorList>
            <consortium name="The Broad Institute Genomics Platform"/>
            <person name="Cuomo C."/>
            <person name="de Hoog S."/>
            <person name="Gorbushina A."/>
            <person name="Stielow B."/>
            <person name="Teixiera M."/>
            <person name="Abouelleil A."/>
            <person name="Chapman S.B."/>
            <person name="Priest M."/>
            <person name="Young S.K."/>
            <person name="Wortman J."/>
            <person name="Nusbaum C."/>
            <person name="Birren B."/>
        </authorList>
    </citation>
    <scope>NUCLEOTIDE SEQUENCE [LARGE SCALE GENOMIC DNA]</scope>
    <source>
        <strain evidence="7">CBS 173.52</strain>
    </source>
</reference>